<keyword evidence="3" id="KW-1185">Reference proteome</keyword>
<dbReference type="EMBL" id="FMVJ01000004">
    <property type="protein sequence ID" value="SCY48435.1"/>
    <property type="molecule type" value="Genomic_DNA"/>
</dbReference>
<dbReference type="GO" id="GO:0006974">
    <property type="term" value="P:DNA damage response"/>
    <property type="evidence" value="ECO:0007669"/>
    <property type="project" value="TreeGrafter"/>
</dbReference>
<dbReference type="STRING" id="549386.SAMN02927923_01438"/>
<accession>A0A1G5GA49</accession>
<dbReference type="AlphaFoldDB" id="A0A1G5GA49"/>
<evidence type="ECO:0000256" key="1">
    <source>
        <dbReference type="SAM" id="SignalP"/>
    </source>
</evidence>
<dbReference type="InterPro" id="IPR007497">
    <property type="entry name" value="SIMPL/DUF541"/>
</dbReference>
<evidence type="ECO:0000313" key="2">
    <source>
        <dbReference type="EMBL" id="SCY48435.1"/>
    </source>
</evidence>
<dbReference type="Gene3D" id="3.30.70.2970">
    <property type="entry name" value="Protein of unknown function (DUF541), domain 2"/>
    <property type="match status" value="1"/>
</dbReference>
<dbReference type="InterPro" id="IPR052022">
    <property type="entry name" value="26kDa_periplasmic_antigen"/>
</dbReference>
<proteinExistence type="predicted"/>
<feature type="chain" id="PRO_5011763499" description="26 kDa periplasmic immunogenic protein" evidence="1">
    <location>
        <begin position="20"/>
        <end position="241"/>
    </location>
</feature>
<dbReference type="PANTHER" id="PTHR34387">
    <property type="entry name" value="SLR1258 PROTEIN"/>
    <property type="match status" value="1"/>
</dbReference>
<evidence type="ECO:0000313" key="3">
    <source>
        <dbReference type="Proteomes" id="UP000199569"/>
    </source>
</evidence>
<dbReference type="Gene3D" id="3.30.110.170">
    <property type="entry name" value="Protein of unknown function (DUF541), domain 1"/>
    <property type="match status" value="1"/>
</dbReference>
<feature type="signal peptide" evidence="1">
    <location>
        <begin position="1"/>
        <end position="19"/>
    </location>
</feature>
<protein>
    <recommendedName>
        <fullName evidence="4">26 kDa periplasmic immunogenic protein</fullName>
    </recommendedName>
</protein>
<evidence type="ECO:0008006" key="4">
    <source>
        <dbReference type="Google" id="ProtNLM"/>
    </source>
</evidence>
<reference evidence="2 3" key="1">
    <citation type="submission" date="2016-10" db="EMBL/GenBank/DDBJ databases">
        <authorList>
            <person name="de Groot N.N."/>
        </authorList>
    </citation>
    <scope>NUCLEOTIDE SEQUENCE [LARGE SCALE GENOMIC DNA]</scope>
    <source>
        <strain evidence="2 3">CGMCC 1.7666</strain>
    </source>
</reference>
<name>A0A1G5GA49_9HYPH</name>
<dbReference type="PANTHER" id="PTHR34387:SF1">
    <property type="entry name" value="PERIPLASMIC IMMUNOGENIC PROTEIN"/>
    <property type="match status" value="1"/>
</dbReference>
<keyword evidence="1" id="KW-0732">Signal</keyword>
<gene>
    <name evidence="2" type="ORF">SAMN02927923_01438</name>
</gene>
<dbReference type="Proteomes" id="UP000199569">
    <property type="component" value="Unassembled WGS sequence"/>
</dbReference>
<organism evidence="2 3">
    <name type="scientific">Microvirga guangxiensis</name>
    <dbReference type="NCBI Taxonomy" id="549386"/>
    <lineage>
        <taxon>Bacteria</taxon>
        <taxon>Pseudomonadati</taxon>
        <taxon>Pseudomonadota</taxon>
        <taxon>Alphaproteobacteria</taxon>
        <taxon>Hyphomicrobiales</taxon>
        <taxon>Methylobacteriaceae</taxon>
        <taxon>Microvirga</taxon>
    </lineage>
</organism>
<sequence length="241" mass="25983">MRLITALALGLAFASPALAQNPAPRQPTISVMGTGEAELKPDFATITVMVETEGDTVPKVVADNKTSSDAAIARIEALGVKKDDIRTQNFQVFETPIRMDKDGKEIKVPKFTARHRLQIKITDLDGVGRIAGEILSGSNMLFQSVSFGLNRQEEGSDAARRAAVQDARRQAELYAEAAGVSLGRLLEIGAGSAQPYANEFNDNVRMRAVAKAAPLEAPIVPPATIRYTASVQLVWELEQKP</sequence>
<dbReference type="Pfam" id="PF04402">
    <property type="entry name" value="SIMPL"/>
    <property type="match status" value="1"/>
</dbReference>